<evidence type="ECO:0000256" key="5">
    <source>
        <dbReference type="PROSITE-ProRule" id="PRU00339"/>
    </source>
</evidence>
<evidence type="ECO:0000256" key="4">
    <source>
        <dbReference type="ARBA" id="ARBA00022840"/>
    </source>
</evidence>
<dbReference type="PROSITE" id="PS50005">
    <property type="entry name" value="TPR"/>
    <property type="match status" value="1"/>
</dbReference>
<dbReference type="GO" id="GO:0005524">
    <property type="term" value="F:ATP binding"/>
    <property type="evidence" value="ECO:0007669"/>
    <property type="project" value="UniProtKB-UniRule"/>
</dbReference>
<evidence type="ECO:0000259" key="8">
    <source>
        <dbReference type="PROSITE" id="PS50011"/>
    </source>
</evidence>
<organism evidence="9 10">
    <name type="scientific">Plesiocystis pacifica SIR-1</name>
    <dbReference type="NCBI Taxonomy" id="391625"/>
    <lineage>
        <taxon>Bacteria</taxon>
        <taxon>Pseudomonadati</taxon>
        <taxon>Myxococcota</taxon>
        <taxon>Polyangia</taxon>
        <taxon>Nannocystales</taxon>
        <taxon>Nannocystaceae</taxon>
        <taxon>Plesiocystis</taxon>
    </lineage>
</organism>
<evidence type="ECO:0000313" key="9">
    <source>
        <dbReference type="EMBL" id="EDM79969.1"/>
    </source>
</evidence>
<dbReference type="RefSeq" id="WP_006970981.1">
    <property type="nucleotide sequence ID" value="NZ_ABCS01000015.1"/>
</dbReference>
<evidence type="ECO:0000256" key="2">
    <source>
        <dbReference type="ARBA" id="ARBA00022741"/>
    </source>
</evidence>
<reference evidence="9 10" key="1">
    <citation type="submission" date="2007-06" db="EMBL/GenBank/DDBJ databases">
        <authorList>
            <person name="Shimkets L."/>
            <person name="Ferriera S."/>
            <person name="Johnson J."/>
            <person name="Kravitz S."/>
            <person name="Beeson K."/>
            <person name="Sutton G."/>
            <person name="Rogers Y.-H."/>
            <person name="Friedman R."/>
            <person name="Frazier M."/>
            <person name="Venter J.C."/>
        </authorList>
    </citation>
    <scope>NUCLEOTIDE SEQUENCE [LARGE SCALE GENOMIC DNA]</scope>
    <source>
        <strain evidence="9 10">SIR-1</strain>
    </source>
</reference>
<gene>
    <name evidence="9" type="ORF">PPSIR1_23046</name>
</gene>
<dbReference type="eggNOG" id="COG0515">
    <property type="taxonomic scope" value="Bacteria"/>
</dbReference>
<dbReference type="SUPFAM" id="SSF48452">
    <property type="entry name" value="TPR-like"/>
    <property type="match status" value="1"/>
</dbReference>
<dbReference type="InterPro" id="IPR017441">
    <property type="entry name" value="Protein_kinase_ATP_BS"/>
</dbReference>
<dbReference type="SMART" id="SM00220">
    <property type="entry name" value="S_TKc"/>
    <property type="match status" value="1"/>
</dbReference>
<dbReference type="SUPFAM" id="SSF56112">
    <property type="entry name" value="Protein kinase-like (PK-like)"/>
    <property type="match status" value="1"/>
</dbReference>
<keyword evidence="3 9" id="KW-0418">Kinase</keyword>
<evidence type="ECO:0000256" key="1">
    <source>
        <dbReference type="ARBA" id="ARBA00022679"/>
    </source>
</evidence>
<feature type="region of interest" description="Disordered" evidence="7">
    <location>
        <begin position="52"/>
        <end position="79"/>
    </location>
</feature>
<dbReference type="PROSITE" id="PS50011">
    <property type="entry name" value="PROTEIN_KINASE_DOM"/>
    <property type="match status" value="1"/>
</dbReference>
<keyword evidence="5" id="KW-0802">TPR repeat</keyword>
<dbReference type="Pfam" id="PF00069">
    <property type="entry name" value="Pkinase"/>
    <property type="match status" value="1"/>
</dbReference>
<dbReference type="InterPro" id="IPR011990">
    <property type="entry name" value="TPR-like_helical_dom_sf"/>
</dbReference>
<dbReference type="InterPro" id="IPR011009">
    <property type="entry name" value="Kinase-like_dom_sf"/>
</dbReference>
<dbReference type="EMBL" id="ABCS01000015">
    <property type="protein sequence ID" value="EDM79969.1"/>
    <property type="molecule type" value="Genomic_DNA"/>
</dbReference>
<dbReference type="Gene3D" id="1.10.510.10">
    <property type="entry name" value="Transferase(Phosphotransferase) domain 1"/>
    <property type="match status" value="1"/>
</dbReference>
<dbReference type="Proteomes" id="UP000005801">
    <property type="component" value="Unassembled WGS sequence"/>
</dbReference>
<dbReference type="GO" id="GO:0004674">
    <property type="term" value="F:protein serine/threonine kinase activity"/>
    <property type="evidence" value="ECO:0007669"/>
    <property type="project" value="TreeGrafter"/>
</dbReference>
<proteinExistence type="predicted"/>
<dbReference type="Gene3D" id="1.25.40.10">
    <property type="entry name" value="Tetratricopeptide repeat domain"/>
    <property type="match status" value="1"/>
</dbReference>
<feature type="binding site" evidence="6">
    <location>
        <position position="116"/>
    </location>
    <ligand>
        <name>ATP</name>
        <dbReference type="ChEBI" id="CHEBI:30616"/>
    </ligand>
</feature>
<evidence type="ECO:0000256" key="3">
    <source>
        <dbReference type="ARBA" id="ARBA00022777"/>
    </source>
</evidence>
<dbReference type="Pfam" id="PF13374">
    <property type="entry name" value="TPR_10"/>
    <property type="match status" value="1"/>
</dbReference>
<accession>A6G2N2</accession>
<evidence type="ECO:0000256" key="7">
    <source>
        <dbReference type="SAM" id="MobiDB-lite"/>
    </source>
</evidence>
<sequence>MSERDGLLDALVSNLQDASDSDILAQARELGEGDSDAANALRERFLERVRLAREAPGRSSPQDRTLDASGESELDEEEQAAARIGRYPLLRRIGAGGMGVVYAAYDELLDRRVAVKVLHVHVWDSDGRRRERLLREAQAMARVSHPNVVAVHEVGTAGDQLFVAMEFVEGQTLQEWLRSDARSWREIAAMFGQVADGLAAIHEAGLVHRDVKPANVLVGKDGRARVLDLGLAGVDATEDGRKAQPFSSSSANTIDGSLTRTGECLGTPAYMSREQILGLPLTPASDIFSLCVALYEALYETHPFIEDRGNLVNLQSRILDGAIHPAPASSSVPTWLHGLVLRGLASDPAQRPQSMTKLAEELRKDPSRTRRRWLGSLGLALVAGLGGVALTLVQVDGGAPTCDTARERIEAIWNPGEAQRLRAAMAESGHSYAGPLASRTVDSLDDYAQRWVAARDRACEDHAQGVHSAALLDARVACLDRRRQALAETVALLGSGDDAVVARAGLVTAHLPRIETCDDLGVLEGEPRPTEPALAKAVAELEARLVRAQARAVAGQGQESLALVREAVRDAESLSHPPTLARALLVEAEIALEMPGSDSDVDELLGRGLKLAIEAKRDRAAAEAMIRRLHVRALDGHTDAALDDIAIAEAMLNRAGGDLELRALLFNNAGTIRLAAGQRRAAEDDFERALELKRQALGDEHLEIAVGLANLSMLSDVPAERRALQEQMLDIYEDRLGPEHPRTLDARLLTALFTEEPARASAELAALCPLVAAADETRLTVDCERALGQLAYFRGDLEQAERSFAKLQSAAPPASSVLPLADAYAALSDVDGDHVPKQAYAELSATVARIDGESGREPWWTRLEQAERRAVLAALLRTWPELEADRALERRLVELERALAELESLRSDAQPIEYERLLAYTRVELALALLEAGTNAPRAQAMVDLARAFFQRWPQAYEARLAQLQQTQARMDDARRRLKGNEQ</sequence>
<feature type="domain" description="Protein kinase" evidence="8">
    <location>
        <begin position="87"/>
        <end position="374"/>
    </location>
</feature>
<keyword evidence="1" id="KW-0808">Transferase</keyword>
<dbReference type="InterPro" id="IPR000719">
    <property type="entry name" value="Prot_kinase_dom"/>
</dbReference>
<dbReference type="PROSITE" id="PS00108">
    <property type="entry name" value="PROTEIN_KINASE_ST"/>
    <property type="match status" value="1"/>
</dbReference>
<dbReference type="PANTHER" id="PTHR43289">
    <property type="entry name" value="MITOGEN-ACTIVATED PROTEIN KINASE KINASE KINASE 20-RELATED"/>
    <property type="match status" value="1"/>
</dbReference>
<feature type="compositionally biased region" description="Acidic residues" evidence="7">
    <location>
        <begin position="70"/>
        <end position="79"/>
    </location>
</feature>
<dbReference type="InterPro" id="IPR008271">
    <property type="entry name" value="Ser/Thr_kinase_AS"/>
</dbReference>
<dbReference type="Gene3D" id="3.30.200.20">
    <property type="entry name" value="Phosphorylase Kinase, domain 1"/>
    <property type="match status" value="1"/>
</dbReference>
<dbReference type="InterPro" id="IPR019734">
    <property type="entry name" value="TPR_rpt"/>
</dbReference>
<keyword evidence="10" id="KW-1185">Reference proteome</keyword>
<feature type="repeat" description="TPR" evidence="5">
    <location>
        <begin position="663"/>
        <end position="696"/>
    </location>
</feature>
<dbReference type="AlphaFoldDB" id="A6G2N2"/>
<dbReference type="CDD" id="cd14014">
    <property type="entry name" value="STKc_PknB_like"/>
    <property type="match status" value="1"/>
</dbReference>
<dbReference type="PROSITE" id="PS00107">
    <property type="entry name" value="PROTEIN_KINASE_ATP"/>
    <property type="match status" value="1"/>
</dbReference>
<name>A6G2N2_9BACT</name>
<evidence type="ECO:0000256" key="6">
    <source>
        <dbReference type="PROSITE-ProRule" id="PRU10141"/>
    </source>
</evidence>
<evidence type="ECO:0000313" key="10">
    <source>
        <dbReference type="Proteomes" id="UP000005801"/>
    </source>
</evidence>
<protein>
    <submittedName>
        <fullName evidence="9">Serine/threonine kinase family protein</fullName>
    </submittedName>
</protein>
<dbReference type="PANTHER" id="PTHR43289:SF34">
    <property type="entry name" value="SERINE_THREONINE-PROTEIN KINASE YBDM-RELATED"/>
    <property type="match status" value="1"/>
</dbReference>
<keyword evidence="4 6" id="KW-0067">ATP-binding</keyword>
<keyword evidence="2 6" id="KW-0547">Nucleotide-binding</keyword>
<dbReference type="STRING" id="391625.PPSIR1_23046"/>
<comment type="caution">
    <text evidence="9">The sequence shown here is derived from an EMBL/GenBank/DDBJ whole genome shotgun (WGS) entry which is preliminary data.</text>
</comment>